<protein>
    <recommendedName>
        <fullName evidence="2">SET domain-containing protein</fullName>
    </recommendedName>
</protein>
<gene>
    <name evidence="3" type="ORF">BJX67DRAFT_371266</name>
</gene>
<sequence length="421" mass="48340">MSELTPISTTFDPNRRPLRRKRTSEDDAEGDDIHKNKKRMRIHALRPTLQVKVHKLVTEILASVYYDINYVCILRNNIRWDPSPENLAQYRIHFRESAALIDRVVSYTLDSSLHADPRGTLRRLQEFVMAFGWKMLSICTLAEGFRRACRELRHPVIWKELMEKFRGNKWSIEVFARSRDLDWRGPLLKYANLGLPKLENDLRPARSMWEQHPHHILQSINKKVRRPWYNGDKQIHINEPLLDPEKWGGKVADPTLRRKCDGRCDLCGSREICDCEVDFSAGSLIELVERPVTGTGVRALTNFKKGDILGLFIGELCPPEWPEDSVYALAHVSKTAPDVSLATISPRNYGNWTRYIAHSCNASLAFQSRTIGKRTVTTVEAVRDISAFQDLTVDYGEGYWNGRKCMCGEANCVSKEAGEAW</sequence>
<dbReference type="InterPro" id="IPR046341">
    <property type="entry name" value="SET_dom_sf"/>
</dbReference>
<accession>A0ABR4LVH8</accession>
<organism evidence="3 4">
    <name type="scientific">Aspergillus lucknowensis</name>
    <dbReference type="NCBI Taxonomy" id="176173"/>
    <lineage>
        <taxon>Eukaryota</taxon>
        <taxon>Fungi</taxon>
        <taxon>Dikarya</taxon>
        <taxon>Ascomycota</taxon>
        <taxon>Pezizomycotina</taxon>
        <taxon>Eurotiomycetes</taxon>
        <taxon>Eurotiomycetidae</taxon>
        <taxon>Eurotiales</taxon>
        <taxon>Aspergillaceae</taxon>
        <taxon>Aspergillus</taxon>
        <taxon>Aspergillus subgen. Nidulantes</taxon>
    </lineage>
</organism>
<dbReference type="SUPFAM" id="SSF82199">
    <property type="entry name" value="SET domain"/>
    <property type="match status" value="1"/>
</dbReference>
<keyword evidence="4" id="KW-1185">Reference proteome</keyword>
<dbReference type="GeneID" id="98146130"/>
<reference evidence="3 4" key="1">
    <citation type="submission" date="2024-07" db="EMBL/GenBank/DDBJ databases">
        <title>Section-level genome sequencing and comparative genomics of Aspergillus sections Usti and Cavernicolus.</title>
        <authorList>
            <consortium name="Lawrence Berkeley National Laboratory"/>
            <person name="Nybo J.L."/>
            <person name="Vesth T.C."/>
            <person name="Theobald S."/>
            <person name="Frisvad J.C."/>
            <person name="Larsen T.O."/>
            <person name="Kjaerboelling I."/>
            <person name="Rothschild-Mancinelli K."/>
            <person name="Lyhne E.K."/>
            <person name="Kogle M.E."/>
            <person name="Barry K."/>
            <person name="Clum A."/>
            <person name="Na H."/>
            <person name="Ledsgaard L."/>
            <person name="Lin J."/>
            <person name="Lipzen A."/>
            <person name="Kuo A."/>
            <person name="Riley R."/>
            <person name="Mondo S."/>
            <person name="Labutti K."/>
            <person name="Haridas S."/>
            <person name="Pangalinan J."/>
            <person name="Salamov A.A."/>
            <person name="Simmons B.A."/>
            <person name="Magnuson J.K."/>
            <person name="Chen J."/>
            <person name="Drula E."/>
            <person name="Henrissat B."/>
            <person name="Wiebenga A."/>
            <person name="Lubbers R.J."/>
            <person name="Gomes A.C."/>
            <person name="Macurrencykelacurrency M.R."/>
            <person name="Stajich J."/>
            <person name="Grigoriev I.V."/>
            <person name="Mortensen U.H."/>
            <person name="De Vries R.P."/>
            <person name="Baker S.E."/>
            <person name="Andersen M.R."/>
        </authorList>
    </citation>
    <scope>NUCLEOTIDE SEQUENCE [LARGE SCALE GENOMIC DNA]</scope>
    <source>
        <strain evidence="3 4">CBS 449.75</strain>
    </source>
</reference>
<dbReference type="Proteomes" id="UP001610432">
    <property type="component" value="Unassembled WGS sequence"/>
</dbReference>
<feature type="region of interest" description="Disordered" evidence="1">
    <location>
        <begin position="1"/>
        <end position="33"/>
    </location>
</feature>
<feature type="compositionally biased region" description="Polar residues" evidence="1">
    <location>
        <begin position="1"/>
        <end position="12"/>
    </location>
</feature>
<dbReference type="PROSITE" id="PS50280">
    <property type="entry name" value="SET"/>
    <property type="match status" value="1"/>
</dbReference>
<feature type="domain" description="SET" evidence="2">
    <location>
        <begin position="283"/>
        <end position="396"/>
    </location>
</feature>
<name>A0ABR4LVH8_9EURO</name>
<proteinExistence type="predicted"/>
<dbReference type="Gene3D" id="2.170.270.10">
    <property type="entry name" value="SET domain"/>
    <property type="match status" value="1"/>
</dbReference>
<dbReference type="RefSeq" id="XP_070887528.1">
    <property type="nucleotide sequence ID" value="XM_071031058.1"/>
</dbReference>
<evidence type="ECO:0000313" key="3">
    <source>
        <dbReference type="EMBL" id="KAL2868549.1"/>
    </source>
</evidence>
<evidence type="ECO:0000259" key="2">
    <source>
        <dbReference type="PROSITE" id="PS50280"/>
    </source>
</evidence>
<dbReference type="EMBL" id="JBFXLQ010000013">
    <property type="protein sequence ID" value="KAL2868549.1"/>
    <property type="molecule type" value="Genomic_DNA"/>
</dbReference>
<evidence type="ECO:0000256" key="1">
    <source>
        <dbReference type="SAM" id="MobiDB-lite"/>
    </source>
</evidence>
<dbReference type="InterPro" id="IPR001214">
    <property type="entry name" value="SET_dom"/>
</dbReference>
<evidence type="ECO:0000313" key="4">
    <source>
        <dbReference type="Proteomes" id="UP001610432"/>
    </source>
</evidence>
<dbReference type="Pfam" id="PF00856">
    <property type="entry name" value="SET"/>
    <property type="match status" value="1"/>
</dbReference>
<dbReference type="SMART" id="SM00317">
    <property type="entry name" value="SET"/>
    <property type="match status" value="1"/>
</dbReference>
<comment type="caution">
    <text evidence="3">The sequence shown here is derived from an EMBL/GenBank/DDBJ whole genome shotgun (WGS) entry which is preliminary data.</text>
</comment>